<dbReference type="Pfam" id="PF10096">
    <property type="entry name" value="DUF2334"/>
    <property type="match status" value="1"/>
</dbReference>
<dbReference type="InterPro" id="IPR018763">
    <property type="entry name" value="DUF2334"/>
</dbReference>
<proteinExistence type="predicted"/>
<dbReference type="AlphaFoldDB" id="A0A1M6SGB9"/>
<dbReference type="Proteomes" id="UP000184275">
    <property type="component" value="Unassembled WGS sequence"/>
</dbReference>
<gene>
    <name evidence="1" type="ORF">SAMN05720469_10651</name>
</gene>
<sequence length="235" mass="26845">MERQFILCYHDFSVKNAGLAAQQIRWIAQMAKNPITVAVIPDVDGASAAEVDFFKREIEKLSAENFELLLHGASHLAKDDGERTFWGRRAMQLTQGEAEFAGLGEEDSLQLLSRAIDFWNSLGFQCPRGFVPPTWYGNAYLRKQVLAQFDFFEDRFFIYAKGRKFFSPALSFAGLPRLSLQVAQRGSCFVLQNFSGVPRLVFHPVDFETLGEKRILNLIRFAGVKREQVYYRSLL</sequence>
<protein>
    <recommendedName>
        <fullName evidence="3">DUF2334 domain-containing protein</fullName>
    </recommendedName>
</protein>
<accession>A0A1M6SGB9</accession>
<evidence type="ECO:0008006" key="3">
    <source>
        <dbReference type="Google" id="ProtNLM"/>
    </source>
</evidence>
<name>A0A1M6SGB9_9BACT</name>
<organism evidence="1 2">
    <name type="scientific">Fibrobacter intestinalis</name>
    <dbReference type="NCBI Taxonomy" id="28122"/>
    <lineage>
        <taxon>Bacteria</taxon>
        <taxon>Pseudomonadati</taxon>
        <taxon>Fibrobacterota</taxon>
        <taxon>Fibrobacteria</taxon>
        <taxon>Fibrobacterales</taxon>
        <taxon>Fibrobacteraceae</taxon>
        <taxon>Fibrobacter</taxon>
    </lineage>
</organism>
<dbReference type="RefSeq" id="WP_073303137.1">
    <property type="nucleotide sequence ID" value="NZ_FRAW01000006.1"/>
</dbReference>
<dbReference type="GO" id="GO:0005975">
    <property type="term" value="P:carbohydrate metabolic process"/>
    <property type="evidence" value="ECO:0007669"/>
    <property type="project" value="InterPro"/>
</dbReference>
<evidence type="ECO:0000313" key="2">
    <source>
        <dbReference type="Proteomes" id="UP000184275"/>
    </source>
</evidence>
<keyword evidence="2" id="KW-1185">Reference proteome</keyword>
<evidence type="ECO:0000313" key="1">
    <source>
        <dbReference type="EMBL" id="SHK43783.1"/>
    </source>
</evidence>
<dbReference type="EMBL" id="FRAW01000006">
    <property type="protein sequence ID" value="SHK43783.1"/>
    <property type="molecule type" value="Genomic_DNA"/>
</dbReference>
<dbReference type="SUPFAM" id="SSF88713">
    <property type="entry name" value="Glycoside hydrolase/deacetylase"/>
    <property type="match status" value="1"/>
</dbReference>
<dbReference type="InterPro" id="IPR011330">
    <property type="entry name" value="Glyco_hydro/deAcase_b/a-brl"/>
</dbReference>
<reference evidence="2" key="1">
    <citation type="submission" date="2016-11" db="EMBL/GenBank/DDBJ databases">
        <authorList>
            <person name="Varghese N."/>
            <person name="Submissions S."/>
        </authorList>
    </citation>
    <scope>NUCLEOTIDE SEQUENCE [LARGE SCALE GENOMIC DNA]</scope>
    <source>
        <strain evidence="2">UWOS</strain>
    </source>
</reference>